<name>B4IMI8_DROSE</name>
<reference evidence="1 2" key="1">
    <citation type="journal article" date="2007" name="Nature">
        <title>Evolution of genes and genomes on the Drosophila phylogeny.</title>
        <authorList>
            <consortium name="Drosophila 12 Genomes Consortium"/>
            <person name="Clark A.G."/>
            <person name="Eisen M.B."/>
            <person name="Smith D.R."/>
            <person name="Bergman C.M."/>
            <person name="Oliver B."/>
            <person name="Markow T.A."/>
            <person name="Kaufman T.C."/>
            <person name="Kellis M."/>
            <person name="Gelbart W."/>
            <person name="Iyer V.N."/>
            <person name="Pollard D.A."/>
            <person name="Sackton T.B."/>
            <person name="Larracuente A.M."/>
            <person name="Singh N.D."/>
            <person name="Abad J.P."/>
            <person name="Abt D.N."/>
            <person name="Adryan B."/>
            <person name="Aguade M."/>
            <person name="Akashi H."/>
            <person name="Anderson W.W."/>
            <person name="Aquadro C.F."/>
            <person name="Ardell D.H."/>
            <person name="Arguello R."/>
            <person name="Artieri C.G."/>
            <person name="Barbash D.A."/>
            <person name="Barker D."/>
            <person name="Barsanti P."/>
            <person name="Batterham P."/>
            <person name="Batzoglou S."/>
            <person name="Begun D."/>
            <person name="Bhutkar A."/>
            <person name="Blanco E."/>
            <person name="Bosak S.A."/>
            <person name="Bradley R.K."/>
            <person name="Brand A.D."/>
            <person name="Brent M.R."/>
            <person name="Brooks A.N."/>
            <person name="Brown R.H."/>
            <person name="Butlin R.K."/>
            <person name="Caggese C."/>
            <person name="Calvi B.R."/>
            <person name="Bernardo de Carvalho A."/>
            <person name="Caspi A."/>
            <person name="Castrezana S."/>
            <person name="Celniker S.E."/>
            <person name="Chang J.L."/>
            <person name="Chapple C."/>
            <person name="Chatterji S."/>
            <person name="Chinwalla A."/>
            <person name="Civetta A."/>
            <person name="Clifton S.W."/>
            <person name="Comeron J.M."/>
            <person name="Costello J.C."/>
            <person name="Coyne J.A."/>
            <person name="Daub J."/>
            <person name="David R.G."/>
            <person name="Delcher A.L."/>
            <person name="Delehaunty K."/>
            <person name="Do C.B."/>
            <person name="Ebling H."/>
            <person name="Edwards K."/>
            <person name="Eickbush T."/>
            <person name="Evans J.D."/>
            <person name="Filipski A."/>
            <person name="Findeiss S."/>
            <person name="Freyhult E."/>
            <person name="Fulton L."/>
            <person name="Fulton R."/>
            <person name="Garcia A.C."/>
            <person name="Gardiner A."/>
            <person name="Garfield D.A."/>
            <person name="Garvin B.E."/>
            <person name="Gibson G."/>
            <person name="Gilbert D."/>
            <person name="Gnerre S."/>
            <person name="Godfrey J."/>
            <person name="Good R."/>
            <person name="Gotea V."/>
            <person name="Gravely B."/>
            <person name="Greenberg A.J."/>
            <person name="Griffiths-Jones S."/>
            <person name="Gross S."/>
            <person name="Guigo R."/>
            <person name="Gustafson E.A."/>
            <person name="Haerty W."/>
            <person name="Hahn M.W."/>
            <person name="Halligan D.L."/>
            <person name="Halpern A.L."/>
            <person name="Halter G.M."/>
            <person name="Han M.V."/>
            <person name="Heger A."/>
            <person name="Hillier L."/>
            <person name="Hinrichs A.S."/>
            <person name="Holmes I."/>
            <person name="Hoskins R.A."/>
            <person name="Hubisz M.J."/>
            <person name="Hultmark D."/>
            <person name="Huntley M.A."/>
            <person name="Jaffe D.B."/>
            <person name="Jagadeeshan S."/>
            <person name="Jeck W.R."/>
            <person name="Johnson J."/>
            <person name="Jones C.D."/>
            <person name="Jordan W.C."/>
            <person name="Karpen G.H."/>
            <person name="Kataoka E."/>
            <person name="Keightley P.D."/>
            <person name="Kheradpour P."/>
            <person name="Kirkness E.F."/>
            <person name="Koerich L.B."/>
            <person name="Kristiansen K."/>
            <person name="Kudrna D."/>
            <person name="Kulathinal R.J."/>
            <person name="Kumar S."/>
            <person name="Kwok R."/>
            <person name="Lander E."/>
            <person name="Langley C.H."/>
            <person name="Lapoint R."/>
            <person name="Lazzaro B.P."/>
            <person name="Lee S.J."/>
            <person name="Levesque L."/>
            <person name="Li R."/>
            <person name="Lin C.F."/>
            <person name="Lin M.F."/>
            <person name="Lindblad-Toh K."/>
            <person name="Llopart A."/>
            <person name="Long M."/>
            <person name="Low L."/>
            <person name="Lozovsky E."/>
            <person name="Lu J."/>
            <person name="Luo M."/>
            <person name="Machado C.A."/>
            <person name="Makalowski W."/>
            <person name="Marzo M."/>
            <person name="Matsuda M."/>
            <person name="Matzkin L."/>
            <person name="McAllister B."/>
            <person name="McBride C.S."/>
            <person name="McKernan B."/>
            <person name="McKernan K."/>
            <person name="Mendez-Lago M."/>
            <person name="Minx P."/>
            <person name="Mollenhauer M.U."/>
            <person name="Montooth K."/>
            <person name="Mount S.M."/>
            <person name="Mu X."/>
            <person name="Myers E."/>
            <person name="Negre B."/>
            <person name="Newfeld S."/>
            <person name="Nielsen R."/>
            <person name="Noor M.A."/>
            <person name="O'Grady P."/>
            <person name="Pachter L."/>
            <person name="Papaceit M."/>
            <person name="Parisi M.J."/>
            <person name="Parisi M."/>
            <person name="Parts L."/>
            <person name="Pedersen J.S."/>
            <person name="Pesole G."/>
            <person name="Phillippy A.M."/>
            <person name="Ponting C.P."/>
            <person name="Pop M."/>
            <person name="Porcelli D."/>
            <person name="Powell J.R."/>
            <person name="Prohaska S."/>
            <person name="Pruitt K."/>
            <person name="Puig M."/>
            <person name="Quesneville H."/>
            <person name="Ram K.R."/>
            <person name="Rand D."/>
            <person name="Rasmussen M.D."/>
            <person name="Reed L.K."/>
            <person name="Reenan R."/>
            <person name="Reily A."/>
            <person name="Remington K.A."/>
            <person name="Rieger T.T."/>
            <person name="Ritchie M.G."/>
            <person name="Robin C."/>
            <person name="Rogers Y.H."/>
            <person name="Rohde C."/>
            <person name="Rozas J."/>
            <person name="Rubenfield M.J."/>
            <person name="Ruiz A."/>
            <person name="Russo S."/>
            <person name="Salzberg S.L."/>
            <person name="Sanchez-Gracia A."/>
            <person name="Saranga D.J."/>
            <person name="Sato H."/>
            <person name="Schaeffer S.W."/>
            <person name="Schatz M.C."/>
            <person name="Schlenke T."/>
            <person name="Schwartz R."/>
            <person name="Segarra C."/>
            <person name="Singh R.S."/>
            <person name="Sirot L."/>
            <person name="Sirota M."/>
            <person name="Sisneros N.B."/>
            <person name="Smith C.D."/>
            <person name="Smith T.F."/>
            <person name="Spieth J."/>
            <person name="Stage D.E."/>
            <person name="Stark A."/>
            <person name="Stephan W."/>
            <person name="Strausberg R.L."/>
            <person name="Strempel S."/>
            <person name="Sturgill D."/>
            <person name="Sutton G."/>
            <person name="Sutton G.G."/>
            <person name="Tao W."/>
            <person name="Teichmann S."/>
            <person name="Tobari Y.N."/>
            <person name="Tomimura Y."/>
            <person name="Tsolas J.M."/>
            <person name="Valente V.L."/>
            <person name="Venter E."/>
            <person name="Venter J.C."/>
            <person name="Vicario S."/>
            <person name="Vieira F.G."/>
            <person name="Vilella A.J."/>
            <person name="Villasante A."/>
            <person name="Walenz B."/>
            <person name="Wang J."/>
            <person name="Wasserman M."/>
            <person name="Watts T."/>
            <person name="Wilson D."/>
            <person name="Wilson R.K."/>
            <person name="Wing R.A."/>
            <person name="Wolfner M.F."/>
            <person name="Wong A."/>
            <person name="Wong G.K."/>
            <person name="Wu C.I."/>
            <person name="Wu G."/>
            <person name="Yamamoto D."/>
            <person name="Yang H.P."/>
            <person name="Yang S.P."/>
            <person name="Yorke J.A."/>
            <person name="Yoshida K."/>
            <person name="Zdobnov E."/>
            <person name="Zhang P."/>
            <person name="Zhang Y."/>
            <person name="Zimin A.V."/>
            <person name="Baldwin J."/>
            <person name="Abdouelleil A."/>
            <person name="Abdulkadir J."/>
            <person name="Abebe A."/>
            <person name="Abera B."/>
            <person name="Abreu J."/>
            <person name="Acer S.C."/>
            <person name="Aftuck L."/>
            <person name="Alexander A."/>
            <person name="An P."/>
            <person name="Anderson E."/>
            <person name="Anderson S."/>
            <person name="Arachi H."/>
            <person name="Azer M."/>
            <person name="Bachantsang P."/>
            <person name="Barry A."/>
            <person name="Bayul T."/>
            <person name="Berlin A."/>
            <person name="Bessette D."/>
            <person name="Bloom T."/>
            <person name="Blye J."/>
            <person name="Boguslavskiy L."/>
            <person name="Bonnet C."/>
            <person name="Boukhgalter B."/>
            <person name="Bourzgui I."/>
            <person name="Brown A."/>
            <person name="Cahill P."/>
            <person name="Channer S."/>
            <person name="Cheshatsang Y."/>
            <person name="Chuda L."/>
            <person name="Citroen M."/>
            <person name="Collymore A."/>
            <person name="Cooke P."/>
            <person name="Costello M."/>
            <person name="D'Aco K."/>
            <person name="Daza R."/>
            <person name="De Haan G."/>
            <person name="DeGray S."/>
            <person name="DeMaso C."/>
            <person name="Dhargay N."/>
            <person name="Dooley K."/>
            <person name="Dooley E."/>
            <person name="Doricent M."/>
            <person name="Dorje P."/>
            <person name="Dorjee K."/>
            <person name="Dupes A."/>
            <person name="Elong R."/>
            <person name="Falk J."/>
            <person name="Farina A."/>
            <person name="Faro S."/>
            <person name="Ferguson D."/>
            <person name="Fisher S."/>
            <person name="Foley C.D."/>
            <person name="Franke A."/>
            <person name="Friedrich D."/>
            <person name="Gadbois L."/>
            <person name="Gearin G."/>
            <person name="Gearin C.R."/>
            <person name="Giannoukos G."/>
            <person name="Goode T."/>
            <person name="Graham J."/>
            <person name="Grandbois E."/>
            <person name="Grewal S."/>
            <person name="Gyaltsen K."/>
            <person name="Hafez N."/>
            <person name="Hagos B."/>
            <person name="Hall J."/>
            <person name="Henson C."/>
            <person name="Hollinger A."/>
            <person name="Honan T."/>
            <person name="Huard M.D."/>
            <person name="Hughes L."/>
            <person name="Hurhula B."/>
            <person name="Husby M.E."/>
            <person name="Kamat A."/>
            <person name="Kanga B."/>
            <person name="Kashin S."/>
            <person name="Khazanovich D."/>
            <person name="Kisner P."/>
            <person name="Lance K."/>
            <person name="Lara M."/>
            <person name="Lee W."/>
            <person name="Lennon N."/>
            <person name="Letendre F."/>
            <person name="LeVine R."/>
            <person name="Lipovsky A."/>
            <person name="Liu X."/>
            <person name="Liu J."/>
            <person name="Liu S."/>
            <person name="Lokyitsang T."/>
            <person name="Lokyitsang Y."/>
            <person name="Lubonja R."/>
            <person name="Lui A."/>
            <person name="MacDonald P."/>
            <person name="Magnisalis V."/>
            <person name="Maru K."/>
            <person name="Matthews C."/>
            <person name="McCusker W."/>
            <person name="McDonough S."/>
            <person name="Mehta T."/>
            <person name="Meldrim J."/>
            <person name="Meneus L."/>
            <person name="Mihai O."/>
            <person name="Mihalev A."/>
            <person name="Mihova T."/>
            <person name="Mittelman R."/>
            <person name="Mlenga V."/>
            <person name="Montmayeur A."/>
            <person name="Mulrain L."/>
            <person name="Navidi A."/>
            <person name="Naylor J."/>
            <person name="Negash T."/>
            <person name="Nguyen T."/>
            <person name="Nguyen N."/>
            <person name="Nicol R."/>
            <person name="Norbu C."/>
            <person name="Norbu N."/>
            <person name="Novod N."/>
            <person name="O'Neill B."/>
            <person name="Osman S."/>
            <person name="Markiewicz E."/>
            <person name="Oyono O.L."/>
            <person name="Patti C."/>
            <person name="Phunkhang P."/>
            <person name="Pierre F."/>
            <person name="Priest M."/>
            <person name="Raghuraman S."/>
            <person name="Rege F."/>
            <person name="Reyes R."/>
            <person name="Rise C."/>
            <person name="Rogov P."/>
            <person name="Ross K."/>
            <person name="Ryan E."/>
            <person name="Settipalli S."/>
            <person name="Shea T."/>
            <person name="Sherpa N."/>
            <person name="Shi L."/>
            <person name="Shih D."/>
            <person name="Sparrow T."/>
            <person name="Spaulding J."/>
            <person name="Stalker J."/>
            <person name="Stange-Thomann N."/>
            <person name="Stavropoulos S."/>
            <person name="Stone C."/>
            <person name="Strader C."/>
            <person name="Tesfaye S."/>
            <person name="Thomson T."/>
            <person name="Thoulutsang Y."/>
            <person name="Thoulutsang D."/>
            <person name="Topham K."/>
            <person name="Topping I."/>
            <person name="Tsamla T."/>
            <person name="Vassiliev H."/>
            <person name="Vo A."/>
            <person name="Wangchuk T."/>
            <person name="Wangdi T."/>
            <person name="Weiand M."/>
            <person name="Wilkinson J."/>
            <person name="Wilson A."/>
            <person name="Yadav S."/>
            <person name="Young G."/>
            <person name="Yu Q."/>
            <person name="Zembek L."/>
            <person name="Zhong D."/>
            <person name="Zimmer A."/>
            <person name="Zwirko Z."/>
            <person name="Jaffe D.B."/>
            <person name="Alvarez P."/>
            <person name="Brockman W."/>
            <person name="Butler J."/>
            <person name="Chin C."/>
            <person name="Gnerre S."/>
            <person name="Grabherr M."/>
            <person name="Kleber M."/>
            <person name="Mauceli E."/>
            <person name="MacCallum I."/>
        </authorList>
    </citation>
    <scope>NUCLEOTIDE SEQUENCE [LARGE SCALE GENOMIC DNA]</scope>
    <source>
        <strain evidence="2">Rob3c / Tucson 14021-0248.25</strain>
    </source>
</reference>
<dbReference type="HOGENOM" id="CLU_1130112_0_0_1"/>
<keyword evidence="2" id="KW-1185">Reference proteome</keyword>
<sequence length="246" mass="26777">MLVKKIVGGLLLAGTIFQGCRSGSAAVIEGLIAGAVSISADFCRDSLLESWRILIATLLLNMGVSAVQHCKWIASEIRDTNRDRVARRFRWRYSRQKDGSIESLRSISCHYRYLRSKLVWDLAALLWKTGVVRGGKMLGDLKLEVTHNRLLGVLKLEQSKSSFVLLAGVFVIGAGTMGATKIGPVPATTSEKLIGCSSGLLDGTPIRRTGAPRRREPQESSQVSFVAFWRWSVAAAGSGQLATSCR</sequence>
<dbReference type="Proteomes" id="UP000001292">
    <property type="component" value="Unassembled WGS sequence"/>
</dbReference>
<organism evidence="2">
    <name type="scientific">Drosophila sechellia</name>
    <name type="common">Fruit fly</name>
    <dbReference type="NCBI Taxonomy" id="7238"/>
    <lineage>
        <taxon>Eukaryota</taxon>
        <taxon>Metazoa</taxon>
        <taxon>Ecdysozoa</taxon>
        <taxon>Arthropoda</taxon>
        <taxon>Hexapoda</taxon>
        <taxon>Insecta</taxon>
        <taxon>Pterygota</taxon>
        <taxon>Neoptera</taxon>
        <taxon>Endopterygota</taxon>
        <taxon>Diptera</taxon>
        <taxon>Brachycera</taxon>
        <taxon>Muscomorpha</taxon>
        <taxon>Ephydroidea</taxon>
        <taxon>Drosophilidae</taxon>
        <taxon>Drosophila</taxon>
        <taxon>Sophophora</taxon>
    </lineage>
</organism>
<proteinExistence type="predicted"/>
<dbReference type="PROSITE" id="PS51257">
    <property type="entry name" value="PROKAR_LIPOPROTEIN"/>
    <property type="match status" value="1"/>
</dbReference>
<dbReference type="AlphaFoldDB" id="B4IMI8"/>
<evidence type="ECO:0000313" key="1">
    <source>
        <dbReference type="EMBL" id="EDW48884.1"/>
    </source>
</evidence>
<evidence type="ECO:0000313" key="2">
    <source>
        <dbReference type="Proteomes" id="UP000001292"/>
    </source>
</evidence>
<protein>
    <submittedName>
        <fullName evidence="1">GM18761</fullName>
    </submittedName>
</protein>
<accession>B4IMI8</accession>
<gene>
    <name evidence="1" type="primary">Dsec\GM18761</name>
    <name evidence="1" type="ORF">Dsec_GM18761</name>
</gene>
<dbReference type="EMBL" id="CH481023">
    <property type="protein sequence ID" value="EDW48884.1"/>
    <property type="molecule type" value="Genomic_DNA"/>
</dbReference>